<proteinExistence type="predicted"/>
<organism evidence="1 2">
    <name type="scientific">Halocaridina rubra</name>
    <name type="common">Hawaiian red shrimp</name>
    <dbReference type="NCBI Taxonomy" id="373956"/>
    <lineage>
        <taxon>Eukaryota</taxon>
        <taxon>Metazoa</taxon>
        <taxon>Ecdysozoa</taxon>
        <taxon>Arthropoda</taxon>
        <taxon>Crustacea</taxon>
        <taxon>Multicrustacea</taxon>
        <taxon>Malacostraca</taxon>
        <taxon>Eumalacostraca</taxon>
        <taxon>Eucarida</taxon>
        <taxon>Decapoda</taxon>
        <taxon>Pleocyemata</taxon>
        <taxon>Caridea</taxon>
        <taxon>Atyoidea</taxon>
        <taxon>Atyidae</taxon>
        <taxon>Halocaridina</taxon>
    </lineage>
</organism>
<dbReference type="EMBL" id="JAXCGZ010019433">
    <property type="protein sequence ID" value="KAK7066101.1"/>
    <property type="molecule type" value="Genomic_DNA"/>
</dbReference>
<dbReference type="AlphaFoldDB" id="A0AAN8WLH6"/>
<evidence type="ECO:0000313" key="2">
    <source>
        <dbReference type="Proteomes" id="UP001381693"/>
    </source>
</evidence>
<protein>
    <submittedName>
        <fullName evidence="1">Uncharacterized protein</fullName>
    </submittedName>
</protein>
<gene>
    <name evidence="1" type="ORF">SK128_011451</name>
</gene>
<keyword evidence="2" id="KW-1185">Reference proteome</keyword>
<reference evidence="1 2" key="1">
    <citation type="submission" date="2023-11" db="EMBL/GenBank/DDBJ databases">
        <title>Halocaridina rubra genome assembly.</title>
        <authorList>
            <person name="Smith C."/>
        </authorList>
    </citation>
    <scope>NUCLEOTIDE SEQUENCE [LARGE SCALE GENOMIC DNA]</scope>
    <source>
        <strain evidence="1">EP-1</strain>
        <tissue evidence="1">Whole</tissue>
    </source>
</reference>
<dbReference type="Proteomes" id="UP001381693">
    <property type="component" value="Unassembled WGS sequence"/>
</dbReference>
<evidence type="ECO:0000313" key="1">
    <source>
        <dbReference type="EMBL" id="KAK7066101.1"/>
    </source>
</evidence>
<comment type="caution">
    <text evidence="1">The sequence shown here is derived from an EMBL/GenBank/DDBJ whole genome shotgun (WGS) entry which is preliminary data.</text>
</comment>
<name>A0AAN8WLH6_HALRR</name>
<sequence>MIANQPETLDGDALEVKLHRNRSGELVFCRRNELKRRAAEDHEEGLEKHYNDDRLGISVWMSDCDINRRGKKSN</sequence>
<accession>A0AAN8WLH6</accession>